<dbReference type="Gene3D" id="1.10.520.20">
    <property type="entry name" value="N-terminal domain of the delta subunit of the F1F0-ATP synthase"/>
    <property type="match status" value="1"/>
</dbReference>
<evidence type="ECO:0000313" key="11">
    <source>
        <dbReference type="Proteomes" id="UP000789390"/>
    </source>
</evidence>
<dbReference type="InterPro" id="IPR000711">
    <property type="entry name" value="ATPase_OSCP/dsu"/>
</dbReference>
<gene>
    <name evidence="10" type="ORF">DGAL_LOCUS13067</name>
</gene>
<organism evidence="10 11">
    <name type="scientific">Daphnia galeata</name>
    <dbReference type="NCBI Taxonomy" id="27404"/>
    <lineage>
        <taxon>Eukaryota</taxon>
        <taxon>Metazoa</taxon>
        <taxon>Ecdysozoa</taxon>
        <taxon>Arthropoda</taxon>
        <taxon>Crustacea</taxon>
        <taxon>Branchiopoda</taxon>
        <taxon>Diplostraca</taxon>
        <taxon>Cladocera</taxon>
        <taxon>Anomopoda</taxon>
        <taxon>Daphniidae</taxon>
        <taxon>Daphnia</taxon>
    </lineage>
</organism>
<keyword evidence="7" id="KW-0066">ATP synthesis</keyword>
<dbReference type="PRINTS" id="PR00125">
    <property type="entry name" value="ATPASEDELTA"/>
</dbReference>
<sequence>MAATKFGVLARNFSTSSSSQQLVKAPIQVFGLYGRYASALYSAASKEKSLDKVEKELRDFQATIAKDTRLGEFIANPTLKRSLKKDALVSVAKKLNMSPVTGNFLQLLAENGRLGKLDVVTGHFLSMMAAFRGEVVCEVTSAKTLDAATLKEITAALSGFMQKGQSLKISTKVDPSIVGGLVVVIGDRYIDMSLSSKIDRYSALLKQPV</sequence>
<dbReference type="NCBIfam" id="TIGR01145">
    <property type="entry name" value="ATP_synt_delta"/>
    <property type="match status" value="1"/>
</dbReference>
<keyword evidence="6" id="KW-0472">Membrane</keyword>
<evidence type="ECO:0000256" key="7">
    <source>
        <dbReference type="ARBA" id="ARBA00023310"/>
    </source>
</evidence>
<evidence type="ECO:0000256" key="6">
    <source>
        <dbReference type="ARBA" id="ARBA00023136"/>
    </source>
</evidence>
<comment type="similarity">
    <text evidence="2">Belongs to the ATPase delta chain family.</text>
</comment>
<dbReference type="GO" id="GO:0046933">
    <property type="term" value="F:proton-transporting ATP synthase activity, rotational mechanism"/>
    <property type="evidence" value="ECO:0007669"/>
    <property type="project" value="InterPro"/>
</dbReference>
<reference evidence="10" key="1">
    <citation type="submission" date="2021-11" db="EMBL/GenBank/DDBJ databases">
        <authorList>
            <person name="Schell T."/>
        </authorList>
    </citation>
    <scope>NUCLEOTIDE SEQUENCE</scope>
    <source>
        <strain evidence="10">M5</strain>
    </source>
</reference>
<keyword evidence="4" id="KW-0375">Hydrogen ion transport</keyword>
<dbReference type="AlphaFoldDB" id="A0A8J2WNB7"/>
<evidence type="ECO:0000256" key="5">
    <source>
        <dbReference type="ARBA" id="ARBA00023065"/>
    </source>
</evidence>
<evidence type="ECO:0000256" key="3">
    <source>
        <dbReference type="ARBA" id="ARBA00022448"/>
    </source>
</evidence>
<dbReference type="Pfam" id="PF00213">
    <property type="entry name" value="OSCP"/>
    <property type="match status" value="1"/>
</dbReference>
<name>A0A8J2WNB7_9CRUS</name>
<dbReference type="Proteomes" id="UP000789390">
    <property type="component" value="Unassembled WGS sequence"/>
</dbReference>
<evidence type="ECO:0000256" key="9">
    <source>
        <dbReference type="SAM" id="Coils"/>
    </source>
</evidence>
<keyword evidence="11" id="KW-1185">Reference proteome</keyword>
<evidence type="ECO:0000256" key="2">
    <source>
        <dbReference type="ARBA" id="ARBA00007046"/>
    </source>
</evidence>
<keyword evidence="5" id="KW-0406">Ion transport</keyword>
<evidence type="ECO:0000256" key="4">
    <source>
        <dbReference type="ARBA" id="ARBA00022781"/>
    </source>
</evidence>
<accession>A0A8J2WNB7</accession>
<dbReference type="PANTHER" id="PTHR11910">
    <property type="entry name" value="ATP SYNTHASE DELTA CHAIN"/>
    <property type="match status" value="1"/>
</dbReference>
<dbReference type="HAMAP" id="MF_01416">
    <property type="entry name" value="ATP_synth_delta_bact"/>
    <property type="match status" value="1"/>
</dbReference>
<dbReference type="EMBL" id="CAKKLH010000292">
    <property type="protein sequence ID" value="CAH0109586.1"/>
    <property type="molecule type" value="Genomic_DNA"/>
</dbReference>
<keyword evidence="3" id="KW-0813">Transport</keyword>
<keyword evidence="9" id="KW-0175">Coiled coil</keyword>
<comment type="caution">
    <text evidence="10">The sequence shown here is derived from an EMBL/GenBank/DDBJ whole genome shotgun (WGS) entry which is preliminary data.</text>
</comment>
<evidence type="ECO:0000313" key="10">
    <source>
        <dbReference type="EMBL" id="CAH0109586.1"/>
    </source>
</evidence>
<proteinExistence type="inferred from homology"/>
<comment type="subcellular location">
    <subcellularLocation>
        <location evidence="1">Membrane</location>
    </subcellularLocation>
</comment>
<dbReference type="InterPro" id="IPR026015">
    <property type="entry name" value="ATP_synth_OSCP/delta_N_sf"/>
</dbReference>
<evidence type="ECO:0000256" key="8">
    <source>
        <dbReference type="ARBA" id="ARBA00033369"/>
    </source>
</evidence>
<protein>
    <recommendedName>
        <fullName evidence="8">Oligomycin sensitivity conferral protein</fullName>
    </recommendedName>
</protein>
<evidence type="ECO:0000256" key="1">
    <source>
        <dbReference type="ARBA" id="ARBA00004370"/>
    </source>
</evidence>
<dbReference type="SUPFAM" id="SSF47928">
    <property type="entry name" value="N-terminal domain of the delta subunit of the F1F0-ATP synthase"/>
    <property type="match status" value="1"/>
</dbReference>
<feature type="coiled-coil region" evidence="9">
    <location>
        <begin position="43"/>
        <end position="70"/>
    </location>
</feature>
<dbReference type="OrthoDB" id="1262810at2759"/>
<dbReference type="GO" id="GO:0016020">
    <property type="term" value="C:membrane"/>
    <property type="evidence" value="ECO:0007669"/>
    <property type="project" value="UniProtKB-SubCell"/>
</dbReference>